<dbReference type="Pfam" id="PF11694">
    <property type="entry name" value="DUF3290"/>
    <property type="match status" value="1"/>
</dbReference>
<evidence type="ECO:0008006" key="4">
    <source>
        <dbReference type="Google" id="ProtNLM"/>
    </source>
</evidence>
<evidence type="ECO:0000313" key="2">
    <source>
        <dbReference type="EMBL" id="KRM94240.1"/>
    </source>
</evidence>
<keyword evidence="3" id="KW-1185">Reference proteome</keyword>
<name>A0A0R2CSN8_9LACO</name>
<gene>
    <name evidence="2" type="ORF">FC56_GL001192</name>
</gene>
<evidence type="ECO:0000313" key="3">
    <source>
        <dbReference type="Proteomes" id="UP000051256"/>
    </source>
</evidence>
<feature type="transmembrane region" description="Helical" evidence="1">
    <location>
        <begin position="50"/>
        <end position="66"/>
    </location>
</feature>
<sequence>MDFYTYQYLQNNQNNWQYVHIGVIIILVILFIAFGIRYLKNRWDVKYKDLTIIVGVLCLLIVGIQANDYTNLRNSIKQTGQVTQIVQQVATKLKVKPQRVLINATQLNNTTNLLVKTPKGYFRLLFSEDGTQFVLEKIQLSHPEIKIQED</sequence>
<feature type="transmembrane region" description="Helical" evidence="1">
    <location>
        <begin position="18"/>
        <end position="38"/>
    </location>
</feature>
<accession>A0A0R2CSN8</accession>
<keyword evidence="1" id="KW-1133">Transmembrane helix</keyword>
<evidence type="ECO:0000256" key="1">
    <source>
        <dbReference type="SAM" id="Phobius"/>
    </source>
</evidence>
<dbReference type="Proteomes" id="UP000051256">
    <property type="component" value="Unassembled WGS sequence"/>
</dbReference>
<proteinExistence type="predicted"/>
<organism evidence="2 3">
    <name type="scientific">Lentilactobacillus senioris DSM 24302 = JCM 17472</name>
    <dbReference type="NCBI Taxonomy" id="1423802"/>
    <lineage>
        <taxon>Bacteria</taxon>
        <taxon>Bacillati</taxon>
        <taxon>Bacillota</taxon>
        <taxon>Bacilli</taxon>
        <taxon>Lactobacillales</taxon>
        <taxon>Lactobacillaceae</taxon>
        <taxon>Lentilactobacillus</taxon>
    </lineage>
</organism>
<comment type="caution">
    <text evidence="2">The sequence shown here is derived from an EMBL/GenBank/DDBJ whole genome shotgun (WGS) entry which is preliminary data.</text>
</comment>
<keyword evidence="1" id="KW-0812">Transmembrane</keyword>
<dbReference type="STRING" id="1423802.FC56_GL001192"/>
<dbReference type="InterPro" id="IPR021707">
    <property type="entry name" value="DUF3290"/>
</dbReference>
<reference evidence="2 3" key="1">
    <citation type="journal article" date="2015" name="Genome Announc.">
        <title>Expanding the biotechnology potential of lactobacilli through comparative genomics of 213 strains and associated genera.</title>
        <authorList>
            <person name="Sun Z."/>
            <person name="Harris H.M."/>
            <person name="McCann A."/>
            <person name="Guo C."/>
            <person name="Argimon S."/>
            <person name="Zhang W."/>
            <person name="Yang X."/>
            <person name="Jeffery I.B."/>
            <person name="Cooney J.C."/>
            <person name="Kagawa T.F."/>
            <person name="Liu W."/>
            <person name="Song Y."/>
            <person name="Salvetti E."/>
            <person name="Wrobel A."/>
            <person name="Rasinkangas P."/>
            <person name="Parkhill J."/>
            <person name="Rea M.C."/>
            <person name="O'Sullivan O."/>
            <person name="Ritari J."/>
            <person name="Douillard F.P."/>
            <person name="Paul Ross R."/>
            <person name="Yang R."/>
            <person name="Briner A.E."/>
            <person name="Felis G.E."/>
            <person name="de Vos W.M."/>
            <person name="Barrangou R."/>
            <person name="Klaenhammer T.R."/>
            <person name="Caufield P.W."/>
            <person name="Cui Y."/>
            <person name="Zhang H."/>
            <person name="O'Toole P.W."/>
        </authorList>
    </citation>
    <scope>NUCLEOTIDE SEQUENCE [LARGE SCALE GENOMIC DNA]</scope>
    <source>
        <strain evidence="2 3">DSM 24302</strain>
    </source>
</reference>
<dbReference type="RefSeq" id="WP_056977360.1">
    <property type="nucleotide sequence ID" value="NZ_AYZR01000004.1"/>
</dbReference>
<dbReference type="PATRIC" id="fig|1423802.4.peg.1208"/>
<dbReference type="AlphaFoldDB" id="A0A0R2CSN8"/>
<protein>
    <recommendedName>
        <fullName evidence="4">DUF3290 domain-containing protein</fullName>
    </recommendedName>
</protein>
<keyword evidence="1" id="KW-0472">Membrane</keyword>
<dbReference type="EMBL" id="AYZR01000004">
    <property type="protein sequence ID" value="KRM94240.1"/>
    <property type="molecule type" value="Genomic_DNA"/>
</dbReference>